<feature type="compositionally biased region" description="Low complexity" evidence="2">
    <location>
        <begin position="325"/>
        <end position="359"/>
    </location>
</feature>
<keyword evidence="1" id="KW-0694">RNA-binding</keyword>
<dbReference type="InterPro" id="IPR002075">
    <property type="entry name" value="NTF2_dom"/>
</dbReference>
<dbReference type="GO" id="GO:1990904">
    <property type="term" value="C:ribonucleoprotein complex"/>
    <property type="evidence" value="ECO:0007669"/>
    <property type="project" value="TreeGrafter"/>
</dbReference>
<comment type="caution">
    <text evidence="4">The sequence shown here is derived from an EMBL/GenBank/DDBJ whole genome shotgun (WGS) entry which is preliminary data.</text>
</comment>
<protein>
    <submittedName>
        <fullName evidence="4">Nuclear transport factor 2 (NTF2) domain family protein</fullName>
    </submittedName>
</protein>
<feature type="region of interest" description="Disordered" evidence="2">
    <location>
        <begin position="439"/>
        <end position="515"/>
    </location>
</feature>
<feature type="compositionally biased region" description="Basic and acidic residues" evidence="2">
    <location>
        <begin position="462"/>
        <end position="477"/>
    </location>
</feature>
<dbReference type="PANTHER" id="PTHR10693:SF20">
    <property type="entry name" value="AT27578P"/>
    <property type="match status" value="1"/>
</dbReference>
<feature type="compositionally biased region" description="Polar residues" evidence="2">
    <location>
        <begin position="17"/>
        <end position="32"/>
    </location>
</feature>
<feature type="region of interest" description="Disordered" evidence="2">
    <location>
        <begin position="1"/>
        <end position="32"/>
    </location>
</feature>
<dbReference type="GO" id="GO:0005829">
    <property type="term" value="C:cytosol"/>
    <property type="evidence" value="ECO:0007669"/>
    <property type="project" value="TreeGrafter"/>
</dbReference>
<dbReference type="OrthoDB" id="339151at2759"/>
<gene>
    <name evidence="4" type="ORF">FOB60_005169</name>
</gene>
<dbReference type="GO" id="GO:0016579">
    <property type="term" value="P:protein deubiquitination"/>
    <property type="evidence" value="ECO:0007669"/>
    <property type="project" value="TreeGrafter"/>
</dbReference>
<dbReference type="GO" id="GO:0003729">
    <property type="term" value="F:mRNA binding"/>
    <property type="evidence" value="ECO:0007669"/>
    <property type="project" value="TreeGrafter"/>
</dbReference>
<dbReference type="PROSITE" id="PS50177">
    <property type="entry name" value="NTF2_DOMAIN"/>
    <property type="match status" value="1"/>
</dbReference>
<dbReference type="GO" id="GO:0034517">
    <property type="term" value="P:ribophagy"/>
    <property type="evidence" value="ECO:0007669"/>
    <property type="project" value="TreeGrafter"/>
</dbReference>
<feature type="compositionally biased region" description="Basic and acidic residues" evidence="2">
    <location>
        <begin position="291"/>
        <end position="302"/>
    </location>
</feature>
<dbReference type="Gene3D" id="3.10.450.50">
    <property type="match status" value="1"/>
</dbReference>
<name>A0A8X7T9X3_CANPA</name>
<dbReference type="EMBL" id="JABWAB010000009">
    <property type="protein sequence ID" value="KAF6045597.1"/>
    <property type="molecule type" value="Genomic_DNA"/>
</dbReference>
<dbReference type="Pfam" id="PF02136">
    <property type="entry name" value="NTF2"/>
    <property type="match status" value="1"/>
</dbReference>
<dbReference type="SUPFAM" id="SSF54427">
    <property type="entry name" value="NTF2-like"/>
    <property type="match status" value="1"/>
</dbReference>
<feature type="region of interest" description="Disordered" evidence="2">
    <location>
        <begin position="216"/>
        <end position="365"/>
    </location>
</feature>
<sequence length="515" mass="56482">MTTSPTPTQEERKGTPNDVSNATAVSTSAKGGQNLTEERVSNIGWYFIKSYYDFYIAKLDVIHKIYHGDASILHDAFPEEDKDKKKNGDDGEDELTTCYKAKGTDAIKKCFAEHISGGGNDKNRIVITSATFQVSLEKNIIIVTFGEWSKNDSPFKQFTQTFVLTPGKRESTYDVANDVLKFVESNGFKNNQQVQDDVKKEESVVVDEKSAASAIVDGDAVEKQKETAAEPEKEKVGTEEKADKKEKDLVPEVKREAEVEKKEQAKIDLAEPKKEETPKSEPAEKQQPPAAKEEKKPEEPAKPKSSPQPMTWADLAYQAVPASKPASKPTTAISTTTSTPIATKKTPVSASQQQSHQSTGGSGRFKKDEWYPIYIRGIRSIDEKTLRDHITKKFGELKFFRTNQNIALCDFVLKEAQKKALEAKETTLDGVVINLEPRESKTGNNFHNNTSGNNNNGGYKRKFGDKDGKDKFSDKKGGGINGGGGAGGKFVDGKKVAGNATGGNKQKLGKLNAAK</sequence>
<dbReference type="InterPro" id="IPR039539">
    <property type="entry name" value="Ras_GTPase_bind_prot"/>
</dbReference>
<evidence type="ECO:0000259" key="3">
    <source>
        <dbReference type="PROSITE" id="PS50177"/>
    </source>
</evidence>
<dbReference type="Proteomes" id="UP000590412">
    <property type="component" value="Unassembled WGS sequence"/>
</dbReference>
<dbReference type="GO" id="GO:1990861">
    <property type="term" value="C:Ubp3-Bre5 deubiquitination complex"/>
    <property type="evidence" value="ECO:0007669"/>
    <property type="project" value="TreeGrafter"/>
</dbReference>
<feature type="compositionally biased region" description="Low complexity" evidence="2">
    <location>
        <begin position="443"/>
        <end position="458"/>
    </location>
</feature>
<proteinExistence type="predicted"/>
<feature type="compositionally biased region" description="Gly residues" evidence="2">
    <location>
        <begin position="478"/>
        <end position="490"/>
    </location>
</feature>
<feature type="compositionally biased region" description="Basic and acidic residues" evidence="2">
    <location>
        <begin position="220"/>
        <end position="284"/>
    </location>
</feature>
<evidence type="ECO:0000256" key="2">
    <source>
        <dbReference type="SAM" id="MobiDB-lite"/>
    </source>
</evidence>
<reference evidence="4" key="1">
    <citation type="submission" date="2020-03" db="EMBL/GenBank/DDBJ databases">
        <title>FDA dAtabase for Regulatory Grade micrObial Sequences (FDA-ARGOS): Supporting development and validation of Infectious Disease Dx tests.</title>
        <authorList>
            <person name="Campos J."/>
            <person name="Goldberg B."/>
            <person name="Tallon L."/>
            <person name="Sadzewicz L."/>
            <person name="Vavikolanu K."/>
            <person name="Mehta A."/>
            <person name="Aluvathingal J."/>
            <person name="Nadendla S."/>
            <person name="Nandy P."/>
            <person name="Geyer C."/>
            <person name="Yan Y."/>
            <person name="Sichtig H."/>
        </authorList>
    </citation>
    <scope>NUCLEOTIDE SEQUENCE [LARGE SCALE GENOMIC DNA]</scope>
    <source>
        <strain evidence="4">FDAARGOS_652</strain>
    </source>
</reference>
<accession>A0A8X7T9X3</accession>
<dbReference type="InterPro" id="IPR032710">
    <property type="entry name" value="NTF2-like_dom_sf"/>
</dbReference>
<evidence type="ECO:0000313" key="5">
    <source>
        <dbReference type="Proteomes" id="UP000590412"/>
    </source>
</evidence>
<evidence type="ECO:0000313" key="4">
    <source>
        <dbReference type="EMBL" id="KAF6045597.1"/>
    </source>
</evidence>
<organism evidence="4 5">
    <name type="scientific">Candida parapsilosis</name>
    <name type="common">Yeast</name>
    <dbReference type="NCBI Taxonomy" id="5480"/>
    <lineage>
        <taxon>Eukaryota</taxon>
        <taxon>Fungi</taxon>
        <taxon>Dikarya</taxon>
        <taxon>Ascomycota</taxon>
        <taxon>Saccharomycotina</taxon>
        <taxon>Pichiomycetes</taxon>
        <taxon>Debaryomycetaceae</taxon>
        <taxon>Candida/Lodderomyces clade</taxon>
        <taxon>Candida</taxon>
    </lineage>
</organism>
<dbReference type="PANTHER" id="PTHR10693">
    <property type="entry name" value="RAS GTPASE-ACTIVATING PROTEIN-BINDING PROTEIN"/>
    <property type="match status" value="1"/>
</dbReference>
<evidence type="ECO:0000256" key="1">
    <source>
        <dbReference type="ARBA" id="ARBA00022884"/>
    </source>
</evidence>
<dbReference type="AlphaFoldDB" id="A0A8X7T9X3"/>
<feature type="domain" description="NTF2" evidence="3">
    <location>
        <begin position="43"/>
        <end position="182"/>
    </location>
</feature>
<dbReference type="InterPro" id="IPR018222">
    <property type="entry name" value="Nuclear_transport_factor_2_euk"/>
</dbReference>